<feature type="domain" description="Gamma tubulin complex component C-terminal" evidence="7">
    <location>
        <begin position="673"/>
        <end position="1018"/>
    </location>
</feature>
<dbReference type="InterPro" id="IPR040457">
    <property type="entry name" value="GCP_C"/>
</dbReference>
<feature type="compositionally biased region" description="Low complexity" evidence="6">
    <location>
        <begin position="206"/>
        <end position="215"/>
    </location>
</feature>
<evidence type="ECO:0000256" key="4">
    <source>
        <dbReference type="ARBA" id="ARBA00023212"/>
    </source>
</evidence>
<evidence type="ECO:0000256" key="2">
    <source>
        <dbReference type="ARBA" id="ARBA00022490"/>
    </source>
</evidence>
<gene>
    <name evidence="9" type="ORF">BCV69DRAFT_254911</name>
</gene>
<dbReference type="EMBL" id="KZ819321">
    <property type="protein sequence ID" value="PWN24040.1"/>
    <property type="molecule type" value="Genomic_DNA"/>
</dbReference>
<feature type="compositionally biased region" description="Acidic residues" evidence="6">
    <location>
        <begin position="410"/>
        <end position="425"/>
    </location>
</feature>
<sequence length="1021" mass="113918">MSSRATSSSAYAGSAAGAPSTSSLPPVTPHKKYKRKSVAPLSTKQFDRMTKQLLAVQHTTRGEEGSPIAEEGEERPTGAGTAAADILARLDLNAQPDTDAERALGDGPRRTVVSSSSNRLVDGQLLKDSQLVTTTEQTTHWLKKAKGVGVESGPGGLTKRPGQGPDGIRLAMAAAKGLQGKKEAPNDSFAHEGSFLFNPLGRRVPAQTPRKAAARPTPPQALSGEVEGKSDGVNGEVVEDDPAAAETKAELAQMPREVQEAAIIEDLLFVLMGIEGQYISYAAGYDPEDVACQLRGATYTVDSSLDASLKDLVLRILPLATCYSAISTFVDMDSMLHFGTVTHALCAAIRDILKEYETLVVQLEQQLSTSPFFTLQKVWLFVHPTLHRLSLVYDLVSELAAITHADVLESDSEDGDSSDEDSEGDEALRAATEEMERERKRIFQLDGDQDSGEDAIVGGIAKGGETLSMLWDRIEKQSGDPRAHELFCDLFNKAAQPYAKILLGWISTGVLVDSYDEFMVFEDHRVTYDSLKTDPSDIYWEKRYTLRDQNILAAREMDRQMLDEEEYQRKIDEDEEALTGRGLFTGGAKIPSFLEAWKSKILLAGKYLNVVRECAVSKSGVAEIDQGDLGMTAAEKEGSLIILTDHSFFRRIDDAYQKANTQLLHLLVDEYSLVDRLRSLKHYFFFSSSDFFSSYVEQAERELRKVVNPMHVRDSVKNRLQTHLGMVLGSSTVVGFSDPYREDVTVGTALDNPYESLKRIANTRGVKADAAEAIALKAKMKARERDHSAVLLDLLEFDVTVKFPVSLVISRKNMIRWKFVHTILIQLKVTERQLADVWQEQQSKHWQTRVTDHPELEGWKMRVFKLRHRMIFFVQNVLAFYTTEIIEPNWAQLEKKMESARTVDQFLKDHTDFLNECRRECMLTDVRFVEFLGRLMSSARTFYDNRSRLDDHVLMTGSTWSAAKMNGEDKPVELGAEMWRALEKQESRWSKGLKGFNSTVQLLATTDNPAALPLALRLQSA</sequence>
<keyword evidence="4 5" id="KW-0206">Cytoskeleton</keyword>
<dbReference type="Pfam" id="PF04130">
    <property type="entry name" value="GCP_C_terminal"/>
    <property type="match status" value="1"/>
</dbReference>
<reference evidence="9 10" key="1">
    <citation type="journal article" date="2018" name="Mol. Biol. Evol.">
        <title>Broad Genomic Sampling Reveals a Smut Pathogenic Ancestry of the Fungal Clade Ustilaginomycotina.</title>
        <authorList>
            <person name="Kijpornyongpan T."/>
            <person name="Mondo S.J."/>
            <person name="Barry K."/>
            <person name="Sandor L."/>
            <person name="Lee J."/>
            <person name="Lipzen A."/>
            <person name="Pangilinan J."/>
            <person name="LaButti K."/>
            <person name="Hainaut M."/>
            <person name="Henrissat B."/>
            <person name="Grigoriev I.V."/>
            <person name="Spatafora J.W."/>
            <person name="Aime M.C."/>
        </authorList>
    </citation>
    <scope>NUCLEOTIDE SEQUENCE [LARGE SCALE GENOMIC DNA]</scope>
    <source>
        <strain evidence="9 10">MCA 4718</strain>
    </source>
</reference>
<feature type="region of interest" description="Disordered" evidence="6">
    <location>
        <begin position="1"/>
        <end position="117"/>
    </location>
</feature>
<evidence type="ECO:0000256" key="3">
    <source>
        <dbReference type="ARBA" id="ARBA00022701"/>
    </source>
</evidence>
<dbReference type="PANTHER" id="PTHR19302:SF13">
    <property type="entry name" value="GAMMA-TUBULIN COMPLEX COMPONENT 2"/>
    <property type="match status" value="1"/>
</dbReference>
<dbReference type="GO" id="GO:0031122">
    <property type="term" value="P:cytoplasmic microtubule organization"/>
    <property type="evidence" value="ECO:0007669"/>
    <property type="project" value="TreeGrafter"/>
</dbReference>
<evidence type="ECO:0000259" key="8">
    <source>
        <dbReference type="Pfam" id="PF17681"/>
    </source>
</evidence>
<dbReference type="GO" id="GO:0043015">
    <property type="term" value="F:gamma-tubulin binding"/>
    <property type="evidence" value="ECO:0007669"/>
    <property type="project" value="InterPro"/>
</dbReference>
<proteinExistence type="inferred from homology"/>
<feature type="region of interest" description="Disordered" evidence="6">
    <location>
        <begin position="206"/>
        <end position="237"/>
    </location>
</feature>
<dbReference type="GO" id="GO:0000930">
    <property type="term" value="C:gamma-tubulin complex"/>
    <property type="evidence" value="ECO:0007669"/>
    <property type="project" value="UniProtKB-ARBA"/>
</dbReference>
<keyword evidence="2 5" id="KW-0963">Cytoplasm</keyword>
<dbReference type="STRING" id="1684307.A0A316UFN6"/>
<comment type="subcellular location">
    <subcellularLocation>
        <location evidence="5">Cytoplasm</location>
        <location evidence="5">Cytoskeleton</location>
        <location evidence="5">Microtubule organizing center</location>
    </subcellularLocation>
</comment>
<dbReference type="GO" id="GO:0007020">
    <property type="term" value="P:microtubule nucleation"/>
    <property type="evidence" value="ECO:0007669"/>
    <property type="project" value="InterPro"/>
</dbReference>
<dbReference type="GO" id="GO:0044732">
    <property type="term" value="C:mitotic spindle pole body"/>
    <property type="evidence" value="ECO:0007669"/>
    <property type="project" value="TreeGrafter"/>
</dbReference>
<protein>
    <recommendedName>
        <fullName evidence="5">Spindle pole body component</fullName>
    </recommendedName>
</protein>
<evidence type="ECO:0000259" key="7">
    <source>
        <dbReference type="Pfam" id="PF04130"/>
    </source>
</evidence>
<dbReference type="InterPro" id="IPR042241">
    <property type="entry name" value="GCP_C_sf"/>
</dbReference>
<feature type="compositionally biased region" description="Basic and acidic residues" evidence="6">
    <location>
        <begin position="99"/>
        <end position="109"/>
    </location>
</feature>
<dbReference type="Gene3D" id="1.20.120.1900">
    <property type="entry name" value="Gamma-tubulin complex, C-terminal domain"/>
    <property type="match status" value="1"/>
</dbReference>
<dbReference type="Proteomes" id="UP000245942">
    <property type="component" value="Unassembled WGS sequence"/>
</dbReference>
<dbReference type="GO" id="GO:0051225">
    <property type="term" value="P:spindle assembly"/>
    <property type="evidence" value="ECO:0007669"/>
    <property type="project" value="TreeGrafter"/>
</dbReference>
<dbReference type="AlphaFoldDB" id="A0A316UFN6"/>
<evidence type="ECO:0000256" key="6">
    <source>
        <dbReference type="SAM" id="MobiDB-lite"/>
    </source>
</evidence>
<dbReference type="GO" id="GO:0000922">
    <property type="term" value="C:spindle pole"/>
    <property type="evidence" value="ECO:0007669"/>
    <property type="project" value="InterPro"/>
</dbReference>
<dbReference type="GO" id="GO:0005874">
    <property type="term" value="C:microtubule"/>
    <property type="evidence" value="ECO:0007669"/>
    <property type="project" value="UniProtKB-KW"/>
</dbReference>
<comment type="similarity">
    <text evidence="1 5">Belongs to the TUBGCP family.</text>
</comment>
<organism evidence="9 10">
    <name type="scientific">Pseudomicrostroma glucosiphilum</name>
    <dbReference type="NCBI Taxonomy" id="1684307"/>
    <lineage>
        <taxon>Eukaryota</taxon>
        <taxon>Fungi</taxon>
        <taxon>Dikarya</taxon>
        <taxon>Basidiomycota</taxon>
        <taxon>Ustilaginomycotina</taxon>
        <taxon>Exobasidiomycetes</taxon>
        <taxon>Microstromatales</taxon>
        <taxon>Microstromatales incertae sedis</taxon>
        <taxon>Pseudomicrostroma</taxon>
    </lineage>
</organism>
<keyword evidence="10" id="KW-1185">Reference proteome</keyword>
<dbReference type="OrthoDB" id="2192946at2759"/>
<dbReference type="InterPro" id="IPR041470">
    <property type="entry name" value="GCP_N"/>
</dbReference>
<dbReference type="InterPro" id="IPR007259">
    <property type="entry name" value="GCP"/>
</dbReference>
<feature type="region of interest" description="Disordered" evidence="6">
    <location>
        <begin position="410"/>
        <end position="431"/>
    </location>
</feature>
<keyword evidence="3 5" id="KW-0493">Microtubule</keyword>
<dbReference type="GeneID" id="37012303"/>
<dbReference type="GO" id="GO:0000278">
    <property type="term" value="P:mitotic cell cycle"/>
    <property type="evidence" value="ECO:0007669"/>
    <property type="project" value="TreeGrafter"/>
</dbReference>
<evidence type="ECO:0000256" key="1">
    <source>
        <dbReference type="ARBA" id="ARBA00010337"/>
    </source>
</evidence>
<evidence type="ECO:0000313" key="9">
    <source>
        <dbReference type="EMBL" id="PWN24040.1"/>
    </source>
</evidence>
<feature type="domain" description="Gamma tubulin complex component protein N-terminal" evidence="8">
    <location>
        <begin position="264"/>
        <end position="670"/>
    </location>
</feature>
<dbReference type="PANTHER" id="PTHR19302">
    <property type="entry name" value="GAMMA TUBULIN COMPLEX PROTEIN"/>
    <property type="match status" value="1"/>
</dbReference>
<dbReference type="GO" id="GO:0051011">
    <property type="term" value="F:microtubule minus-end binding"/>
    <property type="evidence" value="ECO:0007669"/>
    <property type="project" value="TreeGrafter"/>
</dbReference>
<dbReference type="RefSeq" id="XP_025351200.1">
    <property type="nucleotide sequence ID" value="XM_025490569.1"/>
</dbReference>
<feature type="compositionally biased region" description="Low complexity" evidence="6">
    <location>
        <begin position="1"/>
        <end position="23"/>
    </location>
</feature>
<name>A0A316UFN6_9BASI</name>
<dbReference type="GO" id="GO:0051321">
    <property type="term" value="P:meiotic cell cycle"/>
    <property type="evidence" value="ECO:0007669"/>
    <property type="project" value="TreeGrafter"/>
</dbReference>
<accession>A0A316UFN6</accession>
<evidence type="ECO:0000256" key="5">
    <source>
        <dbReference type="RuleBase" id="RU363050"/>
    </source>
</evidence>
<evidence type="ECO:0000313" key="10">
    <source>
        <dbReference type="Proteomes" id="UP000245942"/>
    </source>
</evidence>
<dbReference type="Pfam" id="PF17681">
    <property type="entry name" value="GCP_N_terminal"/>
    <property type="match status" value="1"/>
</dbReference>